<evidence type="ECO:0000256" key="1">
    <source>
        <dbReference type="SAM" id="Phobius"/>
    </source>
</evidence>
<name>A0A8T3YK85_9ARCH</name>
<keyword evidence="1" id="KW-1133">Transmembrane helix</keyword>
<organism evidence="2 3">
    <name type="scientific">Candidatus Iainarchaeum sp</name>
    <dbReference type="NCBI Taxonomy" id="3101447"/>
    <lineage>
        <taxon>Archaea</taxon>
        <taxon>Candidatus Iainarchaeota</taxon>
        <taxon>Candidatus Iainarchaeia</taxon>
        <taxon>Candidatus Iainarchaeales</taxon>
        <taxon>Candidatus Iainarchaeaceae</taxon>
        <taxon>Candidatus Iainarchaeum</taxon>
    </lineage>
</organism>
<comment type="caution">
    <text evidence="2">The sequence shown here is derived from an EMBL/GenBank/DDBJ whole genome shotgun (WGS) entry which is preliminary data.</text>
</comment>
<dbReference type="Proteomes" id="UP000732298">
    <property type="component" value="Unassembled WGS sequence"/>
</dbReference>
<keyword evidence="1" id="KW-0472">Membrane</keyword>
<evidence type="ECO:0000313" key="3">
    <source>
        <dbReference type="Proteomes" id="UP000732298"/>
    </source>
</evidence>
<dbReference type="EMBL" id="JACQPB010000015">
    <property type="protein sequence ID" value="MBI4210090.1"/>
    <property type="molecule type" value="Genomic_DNA"/>
</dbReference>
<protein>
    <submittedName>
        <fullName evidence="2">Uncharacterized protein</fullName>
    </submittedName>
</protein>
<evidence type="ECO:0000313" key="2">
    <source>
        <dbReference type="EMBL" id="MBI4210090.1"/>
    </source>
</evidence>
<reference evidence="2" key="1">
    <citation type="submission" date="2020-07" db="EMBL/GenBank/DDBJ databases">
        <title>Huge and variable diversity of episymbiotic CPR bacteria and DPANN archaea in groundwater ecosystems.</title>
        <authorList>
            <person name="He C.Y."/>
            <person name="Keren R."/>
            <person name="Whittaker M."/>
            <person name="Farag I.F."/>
            <person name="Doudna J."/>
            <person name="Cate J.H.D."/>
            <person name="Banfield J.F."/>
        </authorList>
    </citation>
    <scope>NUCLEOTIDE SEQUENCE</scope>
    <source>
        <strain evidence="2">NC_groundwater_1296_Ag_S-0.2um_52_80</strain>
    </source>
</reference>
<feature type="transmembrane region" description="Helical" evidence="1">
    <location>
        <begin position="6"/>
        <end position="25"/>
    </location>
</feature>
<sequence length="153" mass="16454">MGVVTVFLYVLIAALVIGNALLFFVRNRLPAAEPLSVNQAAPVLAVPQDGAVPSLKPLEFKVELAHRRIQELERSFAALKASGGHLDTSVLRKLEKLDSFKSTAEAELVAMKEIITELQNGGGHMKASGSVDSGKGSISETELRRLIYRSSSP</sequence>
<keyword evidence="1" id="KW-0812">Transmembrane</keyword>
<gene>
    <name evidence="2" type="ORF">HY544_01105</name>
</gene>
<proteinExistence type="predicted"/>
<dbReference type="AlphaFoldDB" id="A0A8T3YK85"/>
<accession>A0A8T3YK85</accession>